<accession>A0A645CKG1</accession>
<evidence type="ECO:0000313" key="2">
    <source>
        <dbReference type="EMBL" id="MPM77425.1"/>
    </source>
</evidence>
<dbReference type="EMBL" id="VSSQ01027934">
    <property type="protein sequence ID" value="MPM77425.1"/>
    <property type="molecule type" value="Genomic_DNA"/>
</dbReference>
<name>A0A645CKG1_9ZZZZ</name>
<dbReference type="AlphaFoldDB" id="A0A645CKG1"/>
<evidence type="ECO:0008006" key="3">
    <source>
        <dbReference type="Google" id="ProtNLM"/>
    </source>
</evidence>
<keyword evidence="1" id="KW-0812">Transmembrane</keyword>
<sequence length="85" mass="9544">MKLTEKQISTITAISTFCLLIFDSLFLPNASFNSFKLVANIFIIIFLIKLINSTVSEIKSKSKVNVTGFIVAFILVAFMFKVVNF</sequence>
<proteinExistence type="predicted"/>
<gene>
    <name evidence="2" type="ORF">SDC9_124428</name>
</gene>
<comment type="caution">
    <text evidence="2">The sequence shown here is derived from an EMBL/GenBank/DDBJ whole genome shotgun (WGS) entry which is preliminary data.</text>
</comment>
<feature type="transmembrane region" description="Helical" evidence="1">
    <location>
        <begin position="7"/>
        <end position="27"/>
    </location>
</feature>
<keyword evidence="1" id="KW-0472">Membrane</keyword>
<reference evidence="2" key="1">
    <citation type="submission" date="2019-08" db="EMBL/GenBank/DDBJ databases">
        <authorList>
            <person name="Kucharzyk K."/>
            <person name="Murdoch R.W."/>
            <person name="Higgins S."/>
            <person name="Loffler F."/>
        </authorList>
    </citation>
    <scope>NUCLEOTIDE SEQUENCE</scope>
</reference>
<feature type="transmembrane region" description="Helical" evidence="1">
    <location>
        <begin position="33"/>
        <end position="52"/>
    </location>
</feature>
<protein>
    <recommendedName>
        <fullName evidence="3">Manganese efflux pump MntP</fullName>
    </recommendedName>
</protein>
<feature type="transmembrane region" description="Helical" evidence="1">
    <location>
        <begin position="64"/>
        <end position="83"/>
    </location>
</feature>
<keyword evidence="1" id="KW-1133">Transmembrane helix</keyword>
<organism evidence="2">
    <name type="scientific">bioreactor metagenome</name>
    <dbReference type="NCBI Taxonomy" id="1076179"/>
    <lineage>
        <taxon>unclassified sequences</taxon>
        <taxon>metagenomes</taxon>
        <taxon>ecological metagenomes</taxon>
    </lineage>
</organism>
<evidence type="ECO:0000256" key="1">
    <source>
        <dbReference type="SAM" id="Phobius"/>
    </source>
</evidence>